<reference evidence="2" key="1">
    <citation type="journal article" date="2019" name="Int. J. Syst. Evol. Microbiol.">
        <title>The Global Catalogue of Microorganisms (GCM) 10K type strain sequencing project: providing services to taxonomists for standard genome sequencing and annotation.</title>
        <authorList>
            <consortium name="The Broad Institute Genomics Platform"/>
            <consortium name="The Broad Institute Genome Sequencing Center for Infectious Disease"/>
            <person name="Wu L."/>
            <person name="Ma J."/>
        </authorList>
    </citation>
    <scope>NUCLEOTIDE SEQUENCE [LARGE SCALE GENOMIC DNA]</scope>
    <source>
        <strain evidence="2">KCTC 42984</strain>
    </source>
</reference>
<comment type="caution">
    <text evidence="1">The sequence shown here is derived from an EMBL/GenBank/DDBJ whole genome shotgun (WGS) entry which is preliminary data.</text>
</comment>
<gene>
    <name evidence="1" type="ORF">ACFOD9_05410</name>
</gene>
<protein>
    <recommendedName>
        <fullName evidence="3">Ubiquinone biosynthesis protein Coq4</fullName>
    </recommendedName>
</protein>
<evidence type="ECO:0000313" key="1">
    <source>
        <dbReference type="EMBL" id="MFC3173684.1"/>
    </source>
</evidence>
<evidence type="ECO:0000313" key="2">
    <source>
        <dbReference type="Proteomes" id="UP001595604"/>
    </source>
</evidence>
<dbReference type="Proteomes" id="UP001595604">
    <property type="component" value="Unassembled WGS sequence"/>
</dbReference>
<keyword evidence="2" id="KW-1185">Reference proteome</keyword>
<name>A0ABV7IPX8_9SPHN</name>
<evidence type="ECO:0008006" key="3">
    <source>
        <dbReference type="Google" id="ProtNLM"/>
    </source>
</evidence>
<dbReference type="RefSeq" id="WP_379509069.1">
    <property type="nucleotide sequence ID" value="NZ_JBHRTQ010000005.1"/>
</dbReference>
<accession>A0ABV7IPX8</accession>
<organism evidence="1 2">
    <name type="scientific">Novosphingobium bradum</name>
    <dbReference type="NCBI Taxonomy" id="1737444"/>
    <lineage>
        <taxon>Bacteria</taxon>
        <taxon>Pseudomonadati</taxon>
        <taxon>Pseudomonadota</taxon>
        <taxon>Alphaproteobacteria</taxon>
        <taxon>Sphingomonadales</taxon>
        <taxon>Sphingomonadaceae</taxon>
        <taxon>Novosphingobium</taxon>
    </lineage>
</organism>
<proteinExistence type="predicted"/>
<sequence>MSTPKLYNEANAAYFNGALPRFGTQSSTLVSASHYLNSAAMREITAQEMLRRNGPDISPTAFIAESAMILGGLEDWPGLFALFEAEKARLPALRAFCEDPRTIPTSPDELKGAAPGTLRERLHQFLQMGFDFNFGRGDAEPGSEIERFQRKRMHAHDVEHMITGFPTDSAGEVALATANTRAFYAYFVPEFAAWLDRLANFLGAARMMRSNLYYPGVVQVHNDALDIGAAQGRSWKLPLFLVPFADLLDWQVQDIREEYGITGAPADGIWTWTIAAYEDPRVDGAEPPVS</sequence>
<dbReference type="EMBL" id="JBHRTQ010000005">
    <property type="protein sequence ID" value="MFC3173684.1"/>
    <property type="molecule type" value="Genomic_DNA"/>
</dbReference>